<feature type="transmembrane region" description="Helical" evidence="6">
    <location>
        <begin position="103"/>
        <end position="123"/>
    </location>
</feature>
<sequence length="756" mass="80989">MGEGAKRVTTGADAFVSLAIRKTFLSYAAVGQGEAPAGPFDADDEADAAMQQSQWRKRARLSSGAAWLDRRIEGAGFDRAPWLAVGLGAGIAAWFVLPAAAWWVGWLGACALVVVAAWSNTLLAERFPYLRMTLLALPLALMLGCALVWAKSELVGAEPIERPMVERVTGEIIAREEQPARDRVRLTLATRLGDEGRAMAVRVNLPLDLDRREFVEGAQIRLRARLMPPAPPMLPGSYNFARAAWFDGLSATGSVIGEPELVEATRGEGPIASAQRRLAAHVRANLGGSPGAIAAAFASGDRGAIAEADDDAMRDAGLTHLLSISGVHVSAVVAAAWFIAIKLLALSPWLALRVRLPVVAAGIAAGAGIAYTLLTGAEVPTVRSCAAALLVLIALALGREPLSMRMLAVAAGGVMLLWPEAVIGPSFQMSFAAVMSIIALSETQFVRRFMGPREEGAPHRIGRWLAMLLLTGIVIEVALMPIALYHFNRSGLYGALANVIAIPLTTFVTMPLIALALLADLVGLGAPLWWLTGKSLDLLLAIAHFTAERPGAVKLLPTMERWHFALFIAGGLWLALWHGRARLLGLVPVAFGVLALATLRPPDLLITDDGRHIALVDADGSGAALLRDTQSDYVRDNLAEQAGLDSNLRVLADSPEASCNRDFCTAVMERGGRDWHLLLSLGRDNVPERDLAAACGAADIVISDRWLPRSCRPRWLKADRRYLEDSGGLAIDLSRRRITSVGSREGEHGWWRAGRD</sequence>
<proteinExistence type="predicted"/>
<dbReference type="Pfam" id="PF03772">
    <property type="entry name" value="Competence"/>
    <property type="match status" value="1"/>
</dbReference>
<organism evidence="9 10">
    <name type="scientific">Blastomonas marina</name>
    <dbReference type="NCBI Taxonomy" id="1867408"/>
    <lineage>
        <taxon>Bacteria</taxon>
        <taxon>Pseudomonadati</taxon>
        <taxon>Pseudomonadota</taxon>
        <taxon>Alphaproteobacteria</taxon>
        <taxon>Sphingomonadales</taxon>
        <taxon>Sphingomonadaceae</taxon>
        <taxon>Blastomonas</taxon>
    </lineage>
</organism>
<protein>
    <submittedName>
        <fullName evidence="9">Competence protein ComEC</fullName>
    </submittedName>
</protein>
<keyword evidence="5 6" id="KW-0472">Membrane</keyword>
<feature type="transmembrane region" description="Helical" evidence="6">
    <location>
        <begin position="321"/>
        <end position="344"/>
    </location>
</feature>
<dbReference type="PANTHER" id="PTHR30619:SF1">
    <property type="entry name" value="RECOMBINATION PROTEIN 2"/>
    <property type="match status" value="1"/>
</dbReference>
<evidence type="ECO:0000259" key="7">
    <source>
        <dbReference type="Pfam" id="PF03772"/>
    </source>
</evidence>
<evidence type="ECO:0000256" key="1">
    <source>
        <dbReference type="ARBA" id="ARBA00004651"/>
    </source>
</evidence>
<evidence type="ECO:0000256" key="6">
    <source>
        <dbReference type="SAM" id="Phobius"/>
    </source>
</evidence>
<keyword evidence="2" id="KW-1003">Cell membrane</keyword>
<dbReference type="NCBIfam" id="TIGR00360">
    <property type="entry name" value="ComEC_N-term"/>
    <property type="match status" value="1"/>
</dbReference>
<evidence type="ECO:0000256" key="2">
    <source>
        <dbReference type="ARBA" id="ARBA00022475"/>
    </source>
</evidence>
<comment type="caution">
    <text evidence="9">The sequence shown here is derived from an EMBL/GenBank/DDBJ whole genome shotgun (WGS) entry which is preliminary data.</text>
</comment>
<feature type="transmembrane region" description="Helical" evidence="6">
    <location>
        <begin position="559"/>
        <end position="576"/>
    </location>
</feature>
<feature type="transmembrane region" description="Helical" evidence="6">
    <location>
        <begin position="380"/>
        <end position="397"/>
    </location>
</feature>
<accession>A0ABQ1FAW6</accession>
<dbReference type="Proteomes" id="UP000603317">
    <property type="component" value="Unassembled WGS sequence"/>
</dbReference>
<feature type="transmembrane region" description="Helical" evidence="6">
    <location>
        <begin position="80"/>
        <end position="97"/>
    </location>
</feature>
<gene>
    <name evidence="9" type="ORF">GCM10010923_11400</name>
</gene>
<dbReference type="Pfam" id="PF13567">
    <property type="entry name" value="DUF4131"/>
    <property type="match status" value="1"/>
</dbReference>
<evidence type="ECO:0000313" key="10">
    <source>
        <dbReference type="Proteomes" id="UP000603317"/>
    </source>
</evidence>
<comment type="subcellular location">
    <subcellularLocation>
        <location evidence="1">Cell membrane</location>
        <topology evidence="1">Multi-pass membrane protein</topology>
    </subcellularLocation>
</comment>
<feature type="transmembrane region" description="Helical" evidence="6">
    <location>
        <begin position="356"/>
        <end position="374"/>
    </location>
</feature>
<evidence type="ECO:0000259" key="8">
    <source>
        <dbReference type="Pfam" id="PF13567"/>
    </source>
</evidence>
<keyword evidence="3 6" id="KW-0812">Transmembrane</keyword>
<dbReference type="InterPro" id="IPR025405">
    <property type="entry name" value="DUF4131"/>
</dbReference>
<evidence type="ECO:0000313" key="9">
    <source>
        <dbReference type="EMBL" id="GGA04118.1"/>
    </source>
</evidence>
<dbReference type="PANTHER" id="PTHR30619">
    <property type="entry name" value="DNA INTERNALIZATION/COMPETENCE PROTEIN COMEC/REC2"/>
    <property type="match status" value="1"/>
</dbReference>
<feature type="transmembrane region" description="Helical" evidence="6">
    <location>
        <begin position="464"/>
        <end position="487"/>
    </location>
</feature>
<keyword evidence="4 6" id="KW-1133">Transmembrane helix</keyword>
<name>A0ABQ1FAW6_9SPHN</name>
<feature type="transmembrane region" description="Helical" evidence="6">
    <location>
        <begin position="528"/>
        <end position="547"/>
    </location>
</feature>
<feature type="transmembrane region" description="Helical" evidence="6">
    <location>
        <begin position="427"/>
        <end position="443"/>
    </location>
</feature>
<dbReference type="EMBL" id="BMID01000001">
    <property type="protein sequence ID" value="GGA04118.1"/>
    <property type="molecule type" value="Genomic_DNA"/>
</dbReference>
<keyword evidence="10" id="KW-1185">Reference proteome</keyword>
<feature type="transmembrane region" description="Helical" evidence="6">
    <location>
        <begin position="493"/>
        <end position="516"/>
    </location>
</feature>
<evidence type="ECO:0000256" key="3">
    <source>
        <dbReference type="ARBA" id="ARBA00022692"/>
    </source>
</evidence>
<feature type="domain" description="DUF4131" evidence="8">
    <location>
        <begin position="101"/>
        <end position="255"/>
    </location>
</feature>
<feature type="transmembrane region" description="Helical" evidence="6">
    <location>
        <begin position="583"/>
        <end position="599"/>
    </location>
</feature>
<reference evidence="10" key="1">
    <citation type="journal article" date="2019" name="Int. J. Syst. Evol. Microbiol.">
        <title>The Global Catalogue of Microorganisms (GCM) 10K type strain sequencing project: providing services to taxonomists for standard genome sequencing and annotation.</title>
        <authorList>
            <consortium name="The Broad Institute Genomics Platform"/>
            <consortium name="The Broad Institute Genome Sequencing Center for Infectious Disease"/>
            <person name="Wu L."/>
            <person name="Ma J."/>
        </authorList>
    </citation>
    <scope>NUCLEOTIDE SEQUENCE [LARGE SCALE GENOMIC DNA]</scope>
    <source>
        <strain evidence="10">CGMCC 1.15297</strain>
    </source>
</reference>
<dbReference type="InterPro" id="IPR052159">
    <property type="entry name" value="Competence_DNA_uptake"/>
</dbReference>
<evidence type="ECO:0000256" key="5">
    <source>
        <dbReference type="ARBA" id="ARBA00023136"/>
    </source>
</evidence>
<dbReference type="InterPro" id="IPR004477">
    <property type="entry name" value="ComEC_N"/>
</dbReference>
<evidence type="ECO:0000256" key="4">
    <source>
        <dbReference type="ARBA" id="ARBA00022989"/>
    </source>
</evidence>
<feature type="domain" description="ComEC/Rec2-related protein" evidence="7">
    <location>
        <begin position="299"/>
        <end position="580"/>
    </location>
</feature>